<evidence type="ECO:0000259" key="3">
    <source>
        <dbReference type="Pfam" id="PF13598"/>
    </source>
</evidence>
<dbReference type="InterPro" id="IPR011935">
    <property type="entry name" value="CHP02231"/>
</dbReference>
<dbReference type="InterPro" id="IPR037291">
    <property type="entry name" value="DUF4139"/>
</dbReference>
<name>A0A833H1K6_9LEPT</name>
<dbReference type="InterPro" id="IPR025554">
    <property type="entry name" value="DUF4140"/>
</dbReference>
<sequence>MKNRRSRNRAGLGAAAFFVLFSGIFLHGSQMLVGATPTEHRLQPPITSVQLYSDQALIRRSASLTLEPGMQSLRIDDLPGALNEDSVRVSFSGAGVKIEEIRVDTEYQKLYRSQEARQSEERLRNAENRLRLLSNRYVMLRDEEAAIRKIHVGAAPADPKSGRPLDPDRWKDTLNFMQSQLLKNQSETERLLEQIDGAREDLAVAIAVAERFRSGIAQSRKTVAVRFAFDGRQKERRDLTLEYRIGGASWFPVYQARVISKSAEESARVRLSVYALVRNETGEDWKNIRPVFSAADPAESSRLPVLSTWAIRSVLEESKKIDLYSKESRKPAPSPSQERRDSPAVQVAQEEVAREQVVDDGEPDLKPKDEVVRQKLNIQTGKSQEYFQKNNEIVQDKRARNRTEQVEALLGEFRTNILNRDRSLSAGQYDRALEYSDSVIQNIRSLSPAHQGLFAEEEQKSLRIRRQALEMIDAKRFTSNLIPPVRSSRGFDYRYTSERSETIRSDGAFRRIFLFEKELPVSLLYESAPAKARLAYLVGRARYADKVPLLSGPVSVFHNMDYTGEATLPTVSGGESFALHLGANEEVGIQRSERTFRKTEGLISRSYSNRTEVNITVRNQRRSTVQLDLLERIPVSADERVSVDVVSVEPSPLEKTDRGIYRFRLTLKPGEIRKIRLVYDLTHGADVLPVMNETGVEN</sequence>
<dbReference type="AlphaFoldDB" id="A0A833H1K6"/>
<evidence type="ECO:0000313" key="6">
    <source>
        <dbReference type="Proteomes" id="UP000460298"/>
    </source>
</evidence>
<feature type="region of interest" description="Disordered" evidence="2">
    <location>
        <begin position="325"/>
        <end position="346"/>
    </location>
</feature>
<dbReference type="Pfam" id="PF13598">
    <property type="entry name" value="DUF4139"/>
    <property type="match status" value="1"/>
</dbReference>
<dbReference type="NCBIfam" id="TIGR02231">
    <property type="entry name" value="mucoidy inhibitor MuiA family protein"/>
    <property type="match status" value="2"/>
</dbReference>
<proteinExistence type="predicted"/>
<protein>
    <submittedName>
        <fullName evidence="5">Mucoidy inhibitor MuiA family protein</fullName>
    </submittedName>
</protein>
<dbReference type="PANTHER" id="PTHR31005:SF8">
    <property type="entry name" value="DUF4139 DOMAIN-CONTAINING PROTEIN"/>
    <property type="match status" value="1"/>
</dbReference>
<evidence type="ECO:0000259" key="4">
    <source>
        <dbReference type="Pfam" id="PF13600"/>
    </source>
</evidence>
<dbReference type="PANTHER" id="PTHR31005">
    <property type="entry name" value="DUF4139 DOMAIN-CONTAINING PROTEIN"/>
    <property type="match status" value="1"/>
</dbReference>
<reference evidence="5 6" key="1">
    <citation type="submission" date="2019-10" db="EMBL/GenBank/DDBJ databases">
        <title>Extracellular Electron Transfer in a Candidatus Methanoperedens spp. Enrichment Culture.</title>
        <authorList>
            <person name="Berger S."/>
            <person name="Rangel Shaw D."/>
            <person name="Berben T."/>
            <person name="In 'T Zandt M."/>
            <person name="Frank J."/>
            <person name="Reimann J."/>
            <person name="Jetten M.S.M."/>
            <person name="Welte C.U."/>
        </authorList>
    </citation>
    <scope>NUCLEOTIDE SEQUENCE [LARGE SCALE GENOMIC DNA]</scope>
    <source>
        <strain evidence="5">SB12</strain>
    </source>
</reference>
<feature type="domain" description="DUF4139" evidence="3">
    <location>
        <begin position="239"/>
        <end position="683"/>
    </location>
</feature>
<comment type="caution">
    <text evidence="5">The sequence shown here is derived from an EMBL/GenBank/DDBJ whole genome shotgun (WGS) entry which is preliminary data.</text>
</comment>
<feature type="domain" description="DUF4140" evidence="4">
    <location>
        <begin position="49"/>
        <end position="145"/>
    </location>
</feature>
<dbReference type="Proteomes" id="UP000460298">
    <property type="component" value="Unassembled WGS sequence"/>
</dbReference>
<keyword evidence="1" id="KW-0175">Coiled coil</keyword>
<evidence type="ECO:0000313" key="5">
    <source>
        <dbReference type="EMBL" id="KAB2932628.1"/>
    </source>
</evidence>
<feature type="coiled-coil region" evidence="1">
    <location>
        <begin position="116"/>
        <end position="143"/>
    </location>
</feature>
<evidence type="ECO:0000256" key="1">
    <source>
        <dbReference type="SAM" id="Coils"/>
    </source>
</evidence>
<evidence type="ECO:0000256" key="2">
    <source>
        <dbReference type="SAM" id="MobiDB-lite"/>
    </source>
</evidence>
<dbReference type="EMBL" id="WBUI01000008">
    <property type="protein sequence ID" value="KAB2932628.1"/>
    <property type="molecule type" value="Genomic_DNA"/>
</dbReference>
<organism evidence="5 6">
    <name type="scientific">Leptonema illini</name>
    <dbReference type="NCBI Taxonomy" id="183"/>
    <lineage>
        <taxon>Bacteria</taxon>
        <taxon>Pseudomonadati</taxon>
        <taxon>Spirochaetota</taxon>
        <taxon>Spirochaetia</taxon>
        <taxon>Leptospirales</taxon>
        <taxon>Leptospiraceae</taxon>
        <taxon>Leptonema</taxon>
    </lineage>
</organism>
<dbReference type="Pfam" id="PF13600">
    <property type="entry name" value="DUF4140"/>
    <property type="match status" value="1"/>
</dbReference>
<gene>
    <name evidence="5" type="ORF">F9K24_09620</name>
</gene>
<accession>A0A833H1K6</accession>